<proteinExistence type="predicted"/>
<dbReference type="OrthoDB" id="9771846at2"/>
<keyword evidence="2" id="KW-1185">Reference proteome</keyword>
<dbReference type="AlphaFoldDB" id="S9R4K7"/>
<dbReference type="Pfam" id="PF11316">
    <property type="entry name" value="Rhamno_transf"/>
    <property type="match status" value="1"/>
</dbReference>
<name>S9R4K7_9RHOB</name>
<dbReference type="STRING" id="1123237.Salmuc_01513"/>
<dbReference type="eggNOG" id="ENOG502Z86Q">
    <property type="taxonomic scope" value="Bacteria"/>
</dbReference>
<dbReference type="Proteomes" id="UP000015347">
    <property type="component" value="Unassembled WGS sequence"/>
</dbReference>
<sequence length="267" mass="29666">MQAIGLCRFSWPAEGGFQVEHASIAERRAYLYSKARMEQRFRTFEAITLPGLRGQTDPDFTFVLLIDEALPEAHAERLLALVADLPQAVVVARPPGPHRATCREVLNAARHDPAAPCLQFRLDDDDTVARDFIARIRADAAMLEGLRSRNRLVTLDYNRGYILRPSAEGLHGEETVLNSYPMGMAMCLQGGVTQSIMNFAHGKVARFMPVVSFTDSAMFVRGHSDFNDSRQSSRARPVDLPPASPETLAVLRERFGITADHVRSVFA</sequence>
<evidence type="ECO:0000313" key="2">
    <source>
        <dbReference type="Proteomes" id="UP000015347"/>
    </source>
</evidence>
<dbReference type="HOGENOM" id="CLU_089981_0_0_5"/>
<dbReference type="InterPro" id="IPR021466">
    <property type="entry name" value="Put_rhamnosyl_transferase"/>
</dbReference>
<evidence type="ECO:0008006" key="3">
    <source>
        <dbReference type="Google" id="ProtNLM"/>
    </source>
</evidence>
<protein>
    <recommendedName>
        <fullName evidence="3">Rhamnosyl transferase</fullName>
    </recommendedName>
</protein>
<gene>
    <name evidence="1" type="ORF">Salmuc_01513</name>
</gene>
<reference evidence="2" key="1">
    <citation type="journal article" date="2014" name="Stand. Genomic Sci.">
        <title>Genome sequence of the exopolysaccharide-producing Salipiger mucosus type strain (DSM 16094(T)), a moderately halophilic member of the Roseobacter clade.</title>
        <authorList>
            <person name="Riedel T."/>
            <person name="Spring S."/>
            <person name="Fiebig A."/>
            <person name="Petersen J."/>
            <person name="Kyrpides N.C."/>
            <person name="Goker M."/>
            <person name="Klenk H.P."/>
        </authorList>
    </citation>
    <scope>NUCLEOTIDE SEQUENCE [LARGE SCALE GENOMIC DNA]</scope>
    <source>
        <strain evidence="2">DSM 16094</strain>
    </source>
</reference>
<dbReference type="RefSeq" id="WP_020042720.1">
    <property type="nucleotide sequence ID" value="NZ_KE557273.1"/>
</dbReference>
<comment type="caution">
    <text evidence="1">The sequence shown here is derived from an EMBL/GenBank/DDBJ whole genome shotgun (WGS) entry which is preliminary data.</text>
</comment>
<evidence type="ECO:0000313" key="1">
    <source>
        <dbReference type="EMBL" id="EPX86862.1"/>
    </source>
</evidence>
<organism evidence="1 2">
    <name type="scientific">Salipiger mucosus DSM 16094</name>
    <dbReference type="NCBI Taxonomy" id="1123237"/>
    <lineage>
        <taxon>Bacteria</taxon>
        <taxon>Pseudomonadati</taxon>
        <taxon>Pseudomonadota</taxon>
        <taxon>Alphaproteobacteria</taxon>
        <taxon>Rhodobacterales</taxon>
        <taxon>Roseobacteraceae</taxon>
        <taxon>Salipiger</taxon>
    </lineage>
</organism>
<dbReference type="EMBL" id="APVH01000003">
    <property type="protein sequence ID" value="EPX86862.1"/>
    <property type="molecule type" value="Genomic_DNA"/>
</dbReference>
<accession>S9R4K7</accession>